<gene>
    <name evidence="2" type="ORF">EL17_08015</name>
</gene>
<name>A0A074L0U5_9BACT</name>
<protein>
    <recommendedName>
        <fullName evidence="1">Beta-lactamase-related domain-containing protein</fullName>
    </recommendedName>
</protein>
<evidence type="ECO:0000313" key="2">
    <source>
        <dbReference type="EMBL" id="KEO74080.1"/>
    </source>
</evidence>
<dbReference type="InterPro" id="IPR012338">
    <property type="entry name" value="Beta-lactam/transpept-like"/>
</dbReference>
<dbReference type="SUPFAM" id="SSF56601">
    <property type="entry name" value="beta-lactamase/transpeptidase-like"/>
    <property type="match status" value="1"/>
</dbReference>
<evidence type="ECO:0000313" key="3">
    <source>
        <dbReference type="Proteomes" id="UP000027821"/>
    </source>
</evidence>
<dbReference type="Pfam" id="PF00144">
    <property type="entry name" value="Beta-lactamase"/>
    <property type="match status" value="1"/>
</dbReference>
<dbReference type="OrthoDB" id="9773047at2"/>
<dbReference type="PANTHER" id="PTHR43283">
    <property type="entry name" value="BETA-LACTAMASE-RELATED"/>
    <property type="match status" value="1"/>
</dbReference>
<dbReference type="InterPro" id="IPR001466">
    <property type="entry name" value="Beta-lactam-related"/>
</dbReference>
<proteinExistence type="predicted"/>
<sequence length="363" mass="41091">MAKNAGAFVNYKSIYMTFKYLKIFIFIFITPSLVNGQKLVSDEPSKFGWDESAINMIHERATQMDRLNSLLILRRDTLVYEKYYNKFTKEDYSNIKSASKSILNLLVGIAVEKQYIASIDETIFAYLPELFDDTSDLKKQEITIRHLMLMQSGLKPTSLSNYAPWVASEDWLQYAIDQPLEALPGELYGYSTGDTHLLAAVLSKASGMTALQFAEKYLYTPMGITIQEWSTDPKGNHEGGNNVYIKPIDLAKIGVMVRQGGLYNGEQIVSKDWISESTAYQVEPQGISRPFEINGYGYLWWLVKALKYDTYSAIGFGGQYMMTIPELDVIIVLTSQYKGSAPNSHFQSIADLIENHILKSLEL</sequence>
<comment type="caution">
    <text evidence="2">The sequence shown here is derived from an EMBL/GenBank/DDBJ whole genome shotgun (WGS) entry which is preliminary data.</text>
</comment>
<dbReference type="InterPro" id="IPR050789">
    <property type="entry name" value="Diverse_Enzym_Activities"/>
</dbReference>
<dbReference type="Proteomes" id="UP000027821">
    <property type="component" value="Unassembled WGS sequence"/>
</dbReference>
<dbReference type="Gene3D" id="3.40.710.10">
    <property type="entry name" value="DD-peptidase/beta-lactamase superfamily"/>
    <property type="match status" value="1"/>
</dbReference>
<organism evidence="2 3">
    <name type="scientific">Anditalea andensis</name>
    <dbReference type="NCBI Taxonomy" id="1048983"/>
    <lineage>
        <taxon>Bacteria</taxon>
        <taxon>Pseudomonadati</taxon>
        <taxon>Bacteroidota</taxon>
        <taxon>Cytophagia</taxon>
        <taxon>Cytophagales</taxon>
        <taxon>Cytophagaceae</taxon>
        <taxon>Anditalea</taxon>
    </lineage>
</organism>
<dbReference type="eggNOG" id="COG1680">
    <property type="taxonomic scope" value="Bacteria"/>
</dbReference>
<reference evidence="2 3" key="1">
    <citation type="submission" date="2014-04" db="EMBL/GenBank/DDBJ databases">
        <title>Characterization and application of a salt tolerant electro-active bacterium.</title>
        <authorList>
            <person name="Yang L."/>
            <person name="Wei S."/>
            <person name="Tay Q.X.M."/>
        </authorList>
    </citation>
    <scope>NUCLEOTIDE SEQUENCE [LARGE SCALE GENOMIC DNA]</scope>
    <source>
        <strain evidence="2 3">LY1</strain>
    </source>
</reference>
<dbReference type="STRING" id="1048983.EL17_08015"/>
<evidence type="ECO:0000259" key="1">
    <source>
        <dbReference type="Pfam" id="PF00144"/>
    </source>
</evidence>
<dbReference type="PANTHER" id="PTHR43283:SF7">
    <property type="entry name" value="BETA-LACTAMASE-RELATED DOMAIN-CONTAINING PROTEIN"/>
    <property type="match status" value="1"/>
</dbReference>
<accession>A0A074L0U5</accession>
<dbReference type="AlphaFoldDB" id="A0A074L0U5"/>
<keyword evidence="3" id="KW-1185">Reference proteome</keyword>
<dbReference type="EMBL" id="JMIH01000016">
    <property type="protein sequence ID" value="KEO74080.1"/>
    <property type="molecule type" value="Genomic_DNA"/>
</dbReference>
<feature type="domain" description="Beta-lactamase-related" evidence="1">
    <location>
        <begin position="69"/>
        <end position="343"/>
    </location>
</feature>